<dbReference type="PANTHER" id="PTHR43537">
    <property type="entry name" value="TRANSCRIPTIONAL REGULATOR, GNTR FAMILY"/>
    <property type="match status" value="1"/>
</dbReference>
<dbReference type="InterPro" id="IPR008920">
    <property type="entry name" value="TF_FadR/GntR_C"/>
</dbReference>
<dbReference type="SMART" id="SM00895">
    <property type="entry name" value="FCD"/>
    <property type="match status" value="1"/>
</dbReference>
<name>A0ABU1UH99_9MICC</name>
<keyword evidence="1" id="KW-0805">Transcription regulation</keyword>
<evidence type="ECO:0000256" key="2">
    <source>
        <dbReference type="ARBA" id="ARBA00023125"/>
    </source>
</evidence>
<dbReference type="RefSeq" id="WP_310061183.1">
    <property type="nucleotide sequence ID" value="NZ_JAVDVQ010000025.1"/>
</dbReference>
<evidence type="ECO:0000256" key="1">
    <source>
        <dbReference type="ARBA" id="ARBA00023015"/>
    </source>
</evidence>
<evidence type="ECO:0000313" key="5">
    <source>
        <dbReference type="EMBL" id="MDR7084573.1"/>
    </source>
</evidence>
<keyword evidence="2 5" id="KW-0238">DNA-binding</keyword>
<dbReference type="InterPro" id="IPR036388">
    <property type="entry name" value="WH-like_DNA-bd_sf"/>
</dbReference>
<protein>
    <submittedName>
        <fullName evidence="5">DNA-binding FadR family transcriptional regulator</fullName>
    </submittedName>
</protein>
<dbReference type="InterPro" id="IPR011711">
    <property type="entry name" value="GntR_C"/>
</dbReference>
<dbReference type="Pfam" id="PF07729">
    <property type="entry name" value="FCD"/>
    <property type="match status" value="1"/>
</dbReference>
<dbReference type="Gene3D" id="1.20.120.530">
    <property type="entry name" value="GntR ligand-binding domain-like"/>
    <property type="match status" value="1"/>
</dbReference>
<evidence type="ECO:0000256" key="3">
    <source>
        <dbReference type="ARBA" id="ARBA00023163"/>
    </source>
</evidence>
<dbReference type="PANTHER" id="PTHR43537:SF5">
    <property type="entry name" value="UXU OPERON TRANSCRIPTIONAL REGULATOR"/>
    <property type="match status" value="1"/>
</dbReference>
<feature type="domain" description="HTH gntR-type" evidence="4">
    <location>
        <begin position="17"/>
        <end position="85"/>
    </location>
</feature>
<organism evidence="5 6">
    <name type="scientific">Arthrobacter ginsengisoli</name>
    <dbReference type="NCBI Taxonomy" id="1356565"/>
    <lineage>
        <taxon>Bacteria</taxon>
        <taxon>Bacillati</taxon>
        <taxon>Actinomycetota</taxon>
        <taxon>Actinomycetes</taxon>
        <taxon>Micrococcales</taxon>
        <taxon>Micrococcaceae</taxon>
        <taxon>Arthrobacter</taxon>
    </lineage>
</organism>
<dbReference type="SMART" id="SM00345">
    <property type="entry name" value="HTH_GNTR"/>
    <property type="match status" value="1"/>
</dbReference>
<dbReference type="InterPro" id="IPR036390">
    <property type="entry name" value="WH_DNA-bd_sf"/>
</dbReference>
<comment type="caution">
    <text evidence="5">The sequence shown here is derived from an EMBL/GenBank/DDBJ whole genome shotgun (WGS) entry which is preliminary data.</text>
</comment>
<dbReference type="SUPFAM" id="SSF46785">
    <property type="entry name" value="Winged helix' DNA-binding domain"/>
    <property type="match status" value="1"/>
</dbReference>
<dbReference type="Pfam" id="PF00392">
    <property type="entry name" value="GntR"/>
    <property type="match status" value="1"/>
</dbReference>
<keyword evidence="3" id="KW-0804">Transcription</keyword>
<dbReference type="CDD" id="cd07377">
    <property type="entry name" value="WHTH_GntR"/>
    <property type="match status" value="1"/>
</dbReference>
<dbReference type="Gene3D" id="1.10.10.10">
    <property type="entry name" value="Winged helix-like DNA-binding domain superfamily/Winged helix DNA-binding domain"/>
    <property type="match status" value="1"/>
</dbReference>
<keyword evidence="6" id="KW-1185">Reference proteome</keyword>
<dbReference type="PRINTS" id="PR00035">
    <property type="entry name" value="HTHGNTR"/>
</dbReference>
<dbReference type="InterPro" id="IPR000524">
    <property type="entry name" value="Tscrpt_reg_HTH_GntR"/>
</dbReference>
<dbReference type="EMBL" id="JAVDVQ010000025">
    <property type="protein sequence ID" value="MDR7084573.1"/>
    <property type="molecule type" value="Genomic_DNA"/>
</dbReference>
<evidence type="ECO:0000259" key="4">
    <source>
        <dbReference type="PROSITE" id="PS50949"/>
    </source>
</evidence>
<dbReference type="PROSITE" id="PS50949">
    <property type="entry name" value="HTH_GNTR"/>
    <property type="match status" value="1"/>
</dbReference>
<evidence type="ECO:0000313" key="6">
    <source>
        <dbReference type="Proteomes" id="UP001252243"/>
    </source>
</evidence>
<dbReference type="GO" id="GO:0003677">
    <property type="term" value="F:DNA binding"/>
    <property type="evidence" value="ECO:0007669"/>
    <property type="project" value="UniProtKB-KW"/>
</dbReference>
<gene>
    <name evidence="5" type="ORF">J2X01_003884</name>
</gene>
<accession>A0ABU1UH99</accession>
<dbReference type="Proteomes" id="UP001252243">
    <property type="component" value="Unassembled WGS sequence"/>
</dbReference>
<sequence length="242" mass="25986">MDLLDSWTAAHDRVVRVGAAEAVFASLRSAIEGGKIPVGTRLDSEASLAKQYGVSRTMVREALRSCTALGLTATHTGKGTFVIADKVAQDLKLGKYSASALVEARPHVEVPAAGLAAQRRSSEDLEALREILREMSEEDDLQQWVLLNTEFHVTIARCSGNGVFESFLSDICDAMANQSNTLNLVADRRKESGQEHARIFAAIENGSAEEASQAMRMHLHGVECALGTIVPGSGNSRAGHTR</sequence>
<dbReference type="SUPFAM" id="SSF48008">
    <property type="entry name" value="GntR ligand-binding domain-like"/>
    <property type="match status" value="1"/>
</dbReference>
<proteinExistence type="predicted"/>
<reference evidence="5 6" key="1">
    <citation type="submission" date="2023-07" db="EMBL/GenBank/DDBJ databases">
        <title>Sorghum-associated microbial communities from plants grown in Nebraska, USA.</title>
        <authorList>
            <person name="Schachtman D."/>
        </authorList>
    </citation>
    <scope>NUCLEOTIDE SEQUENCE [LARGE SCALE GENOMIC DNA]</scope>
    <source>
        <strain evidence="5 6">BE167</strain>
    </source>
</reference>